<evidence type="ECO:0000313" key="2">
    <source>
        <dbReference type="Proteomes" id="UP000324091"/>
    </source>
</evidence>
<protein>
    <submittedName>
        <fullName evidence="1">SPRY domain-containing protein 3</fullName>
    </submittedName>
</protein>
<dbReference type="InterPro" id="IPR043136">
    <property type="entry name" value="B30.2/SPRY_sf"/>
</dbReference>
<organism evidence="1 2">
    <name type="scientific">Takifugu flavidus</name>
    <name type="common">sansaifugu</name>
    <dbReference type="NCBI Taxonomy" id="433684"/>
    <lineage>
        <taxon>Eukaryota</taxon>
        <taxon>Metazoa</taxon>
        <taxon>Chordata</taxon>
        <taxon>Craniata</taxon>
        <taxon>Vertebrata</taxon>
        <taxon>Euteleostomi</taxon>
        <taxon>Actinopterygii</taxon>
        <taxon>Neopterygii</taxon>
        <taxon>Teleostei</taxon>
        <taxon>Neoteleostei</taxon>
        <taxon>Acanthomorphata</taxon>
        <taxon>Eupercaria</taxon>
        <taxon>Tetraodontiformes</taxon>
        <taxon>Tetradontoidea</taxon>
        <taxon>Tetraodontidae</taxon>
        <taxon>Takifugu</taxon>
    </lineage>
</organism>
<dbReference type="AlphaFoldDB" id="A0A5C6MRT6"/>
<accession>A0A5C6MRT6</accession>
<dbReference type="Proteomes" id="UP000324091">
    <property type="component" value="Chromosome 8"/>
</dbReference>
<dbReference type="EMBL" id="RHFK02000021">
    <property type="protein sequence ID" value="TWW56087.1"/>
    <property type="molecule type" value="Genomic_DNA"/>
</dbReference>
<dbReference type="Gene3D" id="2.60.120.920">
    <property type="match status" value="1"/>
</dbReference>
<keyword evidence="2" id="KW-1185">Reference proteome</keyword>
<sequence length="213" mass="23871">MTDDGKIFHGSGVGDVFGPRCFKGDIMGCGIMFPRDYILDEAWSEVQHLLDRSPGRLRRTSPLTPALLNGLQHPQKDLDETQVPLTFTARIDKVRRGEMEDWDQNGGRSALAHKGMKIVPYLEEEEEEEEDVAEVERGQERKKVTVFFTRNGKLMGRREIVVPPGGLYPTVECCMAEQLSPFFFLLILLHPSSSSVGAEPEPHIPLLLSAAPR</sequence>
<proteinExistence type="predicted"/>
<comment type="caution">
    <text evidence="1">The sequence shown here is derived from an EMBL/GenBank/DDBJ whole genome shotgun (WGS) entry which is preliminary data.</text>
</comment>
<name>A0A5C6MRT6_9TELE</name>
<reference evidence="1 2" key="1">
    <citation type="submission" date="2019-04" db="EMBL/GenBank/DDBJ databases">
        <title>Chromosome genome assembly for Takifugu flavidus.</title>
        <authorList>
            <person name="Xiao S."/>
        </authorList>
    </citation>
    <scope>NUCLEOTIDE SEQUENCE [LARGE SCALE GENOMIC DNA]</scope>
    <source>
        <strain evidence="1">HTHZ2018</strain>
        <tissue evidence="1">Muscle</tissue>
    </source>
</reference>
<gene>
    <name evidence="1" type="ORF">D4764_08G0000740</name>
</gene>
<evidence type="ECO:0000313" key="1">
    <source>
        <dbReference type="EMBL" id="TWW56087.1"/>
    </source>
</evidence>